<name>A0AAV4S6I6_CAEEX</name>
<dbReference type="AlphaFoldDB" id="A0AAV4S6I6"/>
<organism evidence="1 2">
    <name type="scientific">Caerostris extrusa</name>
    <name type="common">Bark spider</name>
    <name type="synonym">Caerostris bankana</name>
    <dbReference type="NCBI Taxonomy" id="172846"/>
    <lineage>
        <taxon>Eukaryota</taxon>
        <taxon>Metazoa</taxon>
        <taxon>Ecdysozoa</taxon>
        <taxon>Arthropoda</taxon>
        <taxon>Chelicerata</taxon>
        <taxon>Arachnida</taxon>
        <taxon>Araneae</taxon>
        <taxon>Araneomorphae</taxon>
        <taxon>Entelegynae</taxon>
        <taxon>Araneoidea</taxon>
        <taxon>Araneidae</taxon>
        <taxon>Caerostris</taxon>
    </lineage>
</organism>
<accession>A0AAV4S6I6</accession>
<evidence type="ECO:0000313" key="2">
    <source>
        <dbReference type="Proteomes" id="UP001054945"/>
    </source>
</evidence>
<dbReference type="Proteomes" id="UP001054945">
    <property type="component" value="Unassembled WGS sequence"/>
</dbReference>
<dbReference type="EMBL" id="BPLR01008918">
    <property type="protein sequence ID" value="GIY28196.1"/>
    <property type="molecule type" value="Genomic_DNA"/>
</dbReference>
<comment type="caution">
    <text evidence="1">The sequence shown here is derived from an EMBL/GenBank/DDBJ whole genome shotgun (WGS) entry which is preliminary data.</text>
</comment>
<sequence length="127" mass="14428">MCVRPLPGRTPVSYFIQTPVSSCLQTLHMQTLDYFVSASYDGIILQLELSSADSGRTILTVPIFMQGVLRIPTKTSSVMNGFALFPVFPNFWIKGNYAQNSNPICRFKYSQLKAWTKHSFDIHYLLI</sequence>
<gene>
    <name evidence="1" type="ORF">CEXT_166941</name>
</gene>
<keyword evidence="2" id="KW-1185">Reference proteome</keyword>
<reference evidence="1 2" key="1">
    <citation type="submission" date="2021-06" db="EMBL/GenBank/DDBJ databases">
        <title>Caerostris extrusa draft genome.</title>
        <authorList>
            <person name="Kono N."/>
            <person name="Arakawa K."/>
        </authorList>
    </citation>
    <scope>NUCLEOTIDE SEQUENCE [LARGE SCALE GENOMIC DNA]</scope>
</reference>
<protein>
    <submittedName>
        <fullName evidence="1">Uncharacterized protein</fullName>
    </submittedName>
</protein>
<proteinExistence type="predicted"/>
<evidence type="ECO:0000313" key="1">
    <source>
        <dbReference type="EMBL" id="GIY28196.1"/>
    </source>
</evidence>